<dbReference type="Pfam" id="PF22590">
    <property type="entry name" value="Cas3-like_C_2"/>
    <property type="match status" value="1"/>
</dbReference>
<evidence type="ECO:0000256" key="3">
    <source>
        <dbReference type="ARBA" id="ARBA00022806"/>
    </source>
</evidence>
<dbReference type="GO" id="GO:0016787">
    <property type="term" value="F:hydrolase activity"/>
    <property type="evidence" value="ECO:0007669"/>
    <property type="project" value="UniProtKB-KW"/>
</dbReference>
<dbReference type="EMBL" id="NDXW01000001">
    <property type="protein sequence ID" value="RDH43674.1"/>
    <property type="molecule type" value="Genomic_DNA"/>
</dbReference>
<dbReference type="InterPro" id="IPR013395">
    <property type="entry name" value="CRISPR-assoc_Cas3_yers"/>
</dbReference>
<protein>
    <submittedName>
        <fullName evidence="7">Type I-F CRISPR-associated helicase Cas3</fullName>
    </submittedName>
</protein>
<keyword evidence="4" id="KW-0067">ATP-binding</keyword>
<evidence type="ECO:0000313" key="7">
    <source>
        <dbReference type="EMBL" id="RDH43674.1"/>
    </source>
</evidence>
<evidence type="ECO:0000313" key="8">
    <source>
        <dbReference type="Proteomes" id="UP000257039"/>
    </source>
</evidence>
<feature type="domain" description="CRISPR-associated nuclease/helicase Cas3" evidence="6">
    <location>
        <begin position="257"/>
        <end position="381"/>
    </location>
</feature>
<dbReference type="GO" id="GO:0051607">
    <property type="term" value="P:defense response to virus"/>
    <property type="evidence" value="ECO:0007669"/>
    <property type="project" value="UniProtKB-KW"/>
</dbReference>
<keyword evidence="3" id="KW-0347">Helicase</keyword>
<dbReference type="GO" id="GO:0004386">
    <property type="term" value="F:helicase activity"/>
    <property type="evidence" value="ECO:0007669"/>
    <property type="project" value="UniProtKB-KW"/>
</dbReference>
<dbReference type="NCBIfam" id="TIGR02562">
    <property type="entry name" value="cas3_yersinia"/>
    <property type="match status" value="1"/>
</dbReference>
<keyword evidence="5" id="KW-0051">Antiviral defense</keyword>
<dbReference type="Proteomes" id="UP000257039">
    <property type="component" value="Unassembled WGS sequence"/>
</dbReference>
<sequence>MLPNRQAQNRLLIYWKSRHVFYESSLQSGPISHQLAKNAHANRLLQSPILTCTIDHLMPATESLRGGHQIVPSLRLMTSDLILDEPDDFDQQDLYALSRLVYWSGMLGSRVLLSSATLPPAIIHGLFDAYYEGRKIFQKNRGAIQGKNAISCAWFDEFNCIAGDFADTDGFTNAHTQFVDKRLIKLGQMNTIVRRAEIKPLVENIAAPDLDNLPVGDQNNTPEGLLFQSVAWQLQQYSVELHYQHNTYDELSGKHVSFGLVRMANIYPLVNVTKTFLALQGPTDTVFHCCCYHSNHLLTVRSAIEQRLDRCLNRKGDKNAVFSLPEIQQSLARTSAKHHIFIVFATPVAEVGRDHDYDWGIVEPSSMRSIIQLAGRIQRHRMQSCASPNLFLLSSNIKHLQSKNNSPCFCTPGFENETFKLNSHDLFNLLESEQYKTINAAPRIRENIHLRPADNLVDLEHAHLKAIMLEAENGRVASINLWWQTQANLSAELQQAYPFRQSRPTMCYAMLLDEDDEPYFCGEGTNGKWGKPQNALLNKINIDRQNAGKLLWGEYDYLVLLEQSADNLGYTIEDCAKRFSYVELPRDEAEQGWNYHDALGFWRNK</sequence>
<evidence type="ECO:0000256" key="2">
    <source>
        <dbReference type="ARBA" id="ARBA00022801"/>
    </source>
</evidence>
<keyword evidence="2" id="KW-0378">Hydrolase</keyword>
<reference evidence="7 8" key="1">
    <citation type="submission" date="2017-04" db="EMBL/GenBank/DDBJ databases">
        <title>Draft genome sequence of Zooshikella ganghwensis VG4 isolated from Red Sea sediments.</title>
        <authorList>
            <person name="Rehman Z."/>
            <person name="Alam I."/>
            <person name="Kamau A."/>
            <person name="Bajic V."/>
            <person name="Leiknes T."/>
        </authorList>
    </citation>
    <scope>NUCLEOTIDE SEQUENCE [LARGE SCALE GENOMIC DNA]</scope>
    <source>
        <strain evidence="7 8">VG4</strain>
    </source>
</reference>
<dbReference type="InterPro" id="IPR054712">
    <property type="entry name" value="Cas3-like_dom"/>
</dbReference>
<name>A0A4P9VMQ5_9GAMM</name>
<organism evidence="7 8">
    <name type="scientific">Zooshikella ganghwensis</name>
    <dbReference type="NCBI Taxonomy" id="202772"/>
    <lineage>
        <taxon>Bacteria</taxon>
        <taxon>Pseudomonadati</taxon>
        <taxon>Pseudomonadota</taxon>
        <taxon>Gammaproteobacteria</taxon>
        <taxon>Oceanospirillales</taxon>
        <taxon>Zooshikellaceae</taxon>
        <taxon>Zooshikella</taxon>
    </lineage>
</organism>
<gene>
    <name evidence="7" type="primary">cas3f</name>
    <name evidence="7" type="ORF">B9G39_09615</name>
</gene>
<evidence type="ECO:0000256" key="1">
    <source>
        <dbReference type="ARBA" id="ARBA00022741"/>
    </source>
</evidence>
<keyword evidence="8" id="KW-1185">Reference proteome</keyword>
<dbReference type="InterPro" id="IPR027417">
    <property type="entry name" value="P-loop_NTPase"/>
</dbReference>
<dbReference type="AlphaFoldDB" id="A0A4P9VMQ5"/>
<dbReference type="GO" id="GO:0005524">
    <property type="term" value="F:ATP binding"/>
    <property type="evidence" value="ECO:0007669"/>
    <property type="project" value="UniProtKB-KW"/>
</dbReference>
<evidence type="ECO:0000256" key="4">
    <source>
        <dbReference type="ARBA" id="ARBA00022840"/>
    </source>
</evidence>
<evidence type="ECO:0000256" key="5">
    <source>
        <dbReference type="ARBA" id="ARBA00023118"/>
    </source>
</evidence>
<proteinExistence type="predicted"/>
<keyword evidence="1" id="KW-0547">Nucleotide-binding</keyword>
<accession>A0A4P9VMQ5</accession>
<dbReference type="SUPFAM" id="SSF52540">
    <property type="entry name" value="P-loop containing nucleoside triphosphate hydrolases"/>
    <property type="match status" value="1"/>
</dbReference>
<evidence type="ECO:0000259" key="6">
    <source>
        <dbReference type="Pfam" id="PF22590"/>
    </source>
</evidence>
<comment type="caution">
    <text evidence="7">The sequence shown here is derived from an EMBL/GenBank/DDBJ whole genome shotgun (WGS) entry which is preliminary data.</text>
</comment>